<accession>A0A978USQ7</accession>
<dbReference type="EMBL" id="JAEACU010000009">
    <property type="protein sequence ID" value="KAH7517907.1"/>
    <property type="molecule type" value="Genomic_DNA"/>
</dbReference>
<feature type="compositionally biased region" description="Basic and acidic residues" evidence="1">
    <location>
        <begin position="96"/>
        <end position="111"/>
    </location>
</feature>
<reference evidence="2" key="1">
    <citation type="journal article" date="2021" name="Front. Plant Sci.">
        <title>Chromosome-Scale Genome Assembly for Chinese Sour Jujube and Insights Into Its Genome Evolution and Domestication Signature.</title>
        <authorList>
            <person name="Shen L.-Y."/>
            <person name="Luo H."/>
            <person name="Wang X.-L."/>
            <person name="Wang X.-M."/>
            <person name="Qiu X.-J."/>
            <person name="Liu H."/>
            <person name="Zhou S.-S."/>
            <person name="Jia K.-H."/>
            <person name="Nie S."/>
            <person name="Bao Y.-T."/>
            <person name="Zhang R.-G."/>
            <person name="Yun Q.-Z."/>
            <person name="Chai Y.-H."/>
            <person name="Lu J.-Y."/>
            <person name="Li Y."/>
            <person name="Zhao S.-W."/>
            <person name="Mao J.-F."/>
            <person name="Jia S.-G."/>
            <person name="Mao Y.-M."/>
        </authorList>
    </citation>
    <scope>NUCLEOTIDE SEQUENCE</scope>
    <source>
        <strain evidence="2">AT0</strain>
        <tissue evidence="2">Leaf</tissue>
    </source>
</reference>
<comment type="caution">
    <text evidence="2">The sequence shown here is derived from an EMBL/GenBank/DDBJ whole genome shotgun (WGS) entry which is preliminary data.</text>
</comment>
<feature type="region of interest" description="Disordered" evidence="1">
    <location>
        <begin position="19"/>
        <end position="49"/>
    </location>
</feature>
<evidence type="ECO:0000313" key="3">
    <source>
        <dbReference type="Proteomes" id="UP000813462"/>
    </source>
</evidence>
<sequence>MSKLVDKWKTEMAKLQQKGQALFSSESGESLPSNAGCSQGARTKEGNSNGLASAFGRVMRVNYSDASVFMIVWMSELTKLREKVEGGARKTSILSKTRERGQVKEEGAKESRKELSKVVQKDYTLSEDPVVFLLMDRFAPL</sequence>
<organism evidence="2 3">
    <name type="scientific">Ziziphus jujuba var. spinosa</name>
    <dbReference type="NCBI Taxonomy" id="714518"/>
    <lineage>
        <taxon>Eukaryota</taxon>
        <taxon>Viridiplantae</taxon>
        <taxon>Streptophyta</taxon>
        <taxon>Embryophyta</taxon>
        <taxon>Tracheophyta</taxon>
        <taxon>Spermatophyta</taxon>
        <taxon>Magnoliopsida</taxon>
        <taxon>eudicotyledons</taxon>
        <taxon>Gunneridae</taxon>
        <taxon>Pentapetalae</taxon>
        <taxon>rosids</taxon>
        <taxon>fabids</taxon>
        <taxon>Rosales</taxon>
        <taxon>Rhamnaceae</taxon>
        <taxon>Paliureae</taxon>
        <taxon>Ziziphus</taxon>
    </lineage>
</organism>
<dbReference type="Proteomes" id="UP000813462">
    <property type="component" value="Unassembled WGS sequence"/>
</dbReference>
<name>A0A978USQ7_ZIZJJ</name>
<evidence type="ECO:0000313" key="2">
    <source>
        <dbReference type="EMBL" id="KAH7517907.1"/>
    </source>
</evidence>
<evidence type="ECO:0000256" key="1">
    <source>
        <dbReference type="SAM" id="MobiDB-lite"/>
    </source>
</evidence>
<protein>
    <submittedName>
        <fullName evidence="2">Uncharacterized protein</fullName>
    </submittedName>
</protein>
<dbReference type="PANTHER" id="PTHR38222">
    <property type="entry name" value="TFIIS N-TERMINAL DOMAIN-CONTAINING PROTEIN"/>
    <property type="match status" value="1"/>
</dbReference>
<dbReference type="AlphaFoldDB" id="A0A978USQ7"/>
<dbReference type="PANTHER" id="PTHR38222:SF1">
    <property type="entry name" value="TFIIS N-TERMINAL DOMAIN-CONTAINING PROTEIN"/>
    <property type="match status" value="1"/>
</dbReference>
<proteinExistence type="predicted"/>
<gene>
    <name evidence="2" type="ORF">FEM48_Zijuj09G0113800</name>
</gene>
<feature type="region of interest" description="Disordered" evidence="1">
    <location>
        <begin position="88"/>
        <end position="111"/>
    </location>
</feature>